<dbReference type="RefSeq" id="WP_099860455.1">
    <property type="nucleotide sequence ID" value="NZ_PEOG01000012.1"/>
</dbReference>
<dbReference type="OrthoDB" id="9152772at2"/>
<name>A0A2G9CCL8_9BURK</name>
<sequence>MTSTAYKHFIAASAHLHRLVRAQLVGDDGQGHAPTQILGAARLAGLLMFRGFRVDSSGLAPGMRLMSDEARLGSDRLREALLATLRQLGRSLDPDDLDPHCMTPALSRLAFIEVHERLTPSTLAYLEQSPMGVRNAALAAAAACAGLIHDHATALPAHQAAALACCGFEEGLTTVPWPLRPAQLLATRGWAAAAHIRTMS</sequence>
<protein>
    <submittedName>
        <fullName evidence="1">Uncharacterized protein</fullName>
    </submittedName>
</protein>
<gene>
    <name evidence="1" type="ORF">CS062_05535</name>
</gene>
<dbReference type="EMBL" id="PEOG01000012">
    <property type="protein sequence ID" value="PIM54147.1"/>
    <property type="molecule type" value="Genomic_DNA"/>
</dbReference>
<reference evidence="1 2" key="1">
    <citation type="submission" date="2017-11" db="EMBL/GenBank/DDBJ databases">
        <title>Draft genome sequence of Mitsuaria sp. HWN-4.</title>
        <authorList>
            <person name="Gundlapally S.R."/>
        </authorList>
    </citation>
    <scope>NUCLEOTIDE SEQUENCE [LARGE SCALE GENOMIC DNA]</scope>
    <source>
        <strain evidence="1 2">HWN-4</strain>
    </source>
</reference>
<evidence type="ECO:0000313" key="2">
    <source>
        <dbReference type="Proteomes" id="UP000231501"/>
    </source>
</evidence>
<dbReference type="AlphaFoldDB" id="A0A2G9CCL8"/>
<dbReference type="Proteomes" id="UP000231501">
    <property type="component" value="Unassembled WGS sequence"/>
</dbReference>
<organism evidence="1 2">
    <name type="scientific">Roseateles chitinivorans</name>
    <dbReference type="NCBI Taxonomy" id="2917965"/>
    <lineage>
        <taxon>Bacteria</taxon>
        <taxon>Pseudomonadati</taxon>
        <taxon>Pseudomonadota</taxon>
        <taxon>Betaproteobacteria</taxon>
        <taxon>Burkholderiales</taxon>
        <taxon>Sphaerotilaceae</taxon>
        <taxon>Roseateles</taxon>
    </lineage>
</organism>
<accession>A0A2G9CCL8</accession>
<comment type="caution">
    <text evidence="1">The sequence shown here is derived from an EMBL/GenBank/DDBJ whole genome shotgun (WGS) entry which is preliminary data.</text>
</comment>
<evidence type="ECO:0000313" key="1">
    <source>
        <dbReference type="EMBL" id="PIM54147.1"/>
    </source>
</evidence>
<keyword evidence="2" id="KW-1185">Reference proteome</keyword>
<proteinExistence type="predicted"/>